<keyword evidence="1" id="KW-0812">Transmembrane</keyword>
<organism evidence="3 4">
    <name type="scientific">Sorangium cellulosum</name>
    <name type="common">Polyangium cellulosum</name>
    <dbReference type="NCBI Taxonomy" id="56"/>
    <lineage>
        <taxon>Bacteria</taxon>
        <taxon>Pseudomonadati</taxon>
        <taxon>Myxococcota</taxon>
        <taxon>Polyangia</taxon>
        <taxon>Polyangiales</taxon>
        <taxon>Polyangiaceae</taxon>
        <taxon>Sorangium</taxon>
    </lineage>
</organism>
<evidence type="ECO:0000313" key="3">
    <source>
        <dbReference type="EMBL" id="AUX25859.1"/>
    </source>
</evidence>
<sequence>MAHASLNTEGDRPRSDRPGARRQLVELAVGAAWLVGLAAVLEFLSVLLGPSPLAAALAGAVIADLVAARAGVRWSDPLDEAAPGHLARALRRVGLGAALGALAVLLTLGASVVLGWASVEGGEPSLSSGFALVRAVAFAVRDELLLTGIPFATAARAGLPSRFALAFSTLAHGAALGLAPDATAASFAMTTALGALTAALWRRSGGAFAAISAHAAFNLLAGAGLRGALLDVTWTEGALTAGARALGGPAWIAAATLAALAALVLRAAPFRPRALPQRAP</sequence>
<dbReference type="OrthoDB" id="5522776at2"/>
<dbReference type="AlphaFoldDB" id="A0A4P2Q8N5"/>
<gene>
    <name evidence="3" type="ORF">SOCEGT47_064120</name>
</gene>
<feature type="domain" description="CAAX prenyl protease 2/Lysostaphin resistance protein A-like" evidence="2">
    <location>
        <begin position="130"/>
        <end position="220"/>
    </location>
</feature>
<feature type="transmembrane region" description="Helical" evidence="1">
    <location>
        <begin position="182"/>
        <end position="201"/>
    </location>
</feature>
<name>A0A4P2Q8N5_SORCE</name>
<protein>
    <recommendedName>
        <fullName evidence="2">CAAX prenyl protease 2/Lysostaphin resistance protein A-like domain-containing protein</fullName>
    </recommendedName>
</protein>
<feature type="transmembrane region" description="Helical" evidence="1">
    <location>
        <begin position="93"/>
        <end position="117"/>
    </location>
</feature>
<dbReference type="GO" id="GO:0080120">
    <property type="term" value="P:CAAX-box protein maturation"/>
    <property type="evidence" value="ECO:0007669"/>
    <property type="project" value="UniProtKB-ARBA"/>
</dbReference>
<feature type="transmembrane region" description="Helical" evidence="1">
    <location>
        <begin position="208"/>
        <end position="229"/>
    </location>
</feature>
<dbReference type="EMBL" id="CP012670">
    <property type="protein sequence ID" value="AUX25859.1"/>
    <property type="molecule type" value="Genomic_DNA"/>
</dbReference>
<evidence type="ECO:0000259" key="2">
    <source>
        <dbReference type="Pfam" id="PF02517"/>
    </source>
</evidence>
<feature type="transmembrane region" description="Helical" evidence="1">
    <location>
        <begin position="53"/>
        <end position="72"/>
    </location>
</feature>
<dbReference type="RefSeq" id="WP_129353058.1">
    <property type="nucleotide sequence ID" value="NZ_CP012670.1"/>
</dbReference>
<keyword evidence="1" id="KW-0472">Membrane</keyword>
<dbReference type="GO" id="GO:0004175">
    <property type="term" value="F:endopeptidase activity"/>
    <property type="evidence" value="ECO:0007669"/>
    <property type="project" value="UniProtKB-ARBA"/>
</dbReference>
<feature type="transmembrane region" description="Helical" evidence="1">
    <location>
        <begin position="24"/>
        <end position="47"/>
    </location>
</feature>
<feature type="transmembrane region" description="Helical" evidence="1">
    <location>
        <begin position="249"/>
        <end position="268"/>
    </location>
</feature>
<accession>A0A4P2Q8N5</accession>
<proteinExistence type="predicted"/>
<evidence type="ECO:0000313" key="4">
    <source>
        <dbReference type="Proteomes" id="UP000295781"/>
    </source>
</evidence>
<dbReference type="Pfam" id="PF02517">
    <property type="entry name" value="Rce1-like"/>
    <property type="match status" value="1"/>
</dbReference>
<dbReference type="Proteomes" id="UP000295781">
    <property type="component" value="Chromosome"/>
</dbReference>
<evidence type="ECO:0000256" key="1">
    <source>
        <dbReference type="SAM" id="Phobius"/>
    </source>
</evidence>
<dbReference type="InterPro" id="IPR003675">
    <property type="entry name" value="Rce1/LyrA-like_dom"/>
</dbReference>
<reference evidence="3 4" key="1">
    <citation type="submission" date="2015-09" db="EMBL/GenBank/DDBJ databases">
        <title>Sorangium comparison.</title>
        <authorList>
            <person name="Zaburannyi N."/>
            <person name="Bunk B."/>
            <person name="Overmann J."/>
            <person name="Mueller R."/>
        </authorList>
    </citation>
    <scope>NUCLEOTIDE SEQUENCE [LARGE SCALE GENOMIC DNA]</scope>
    <source>
        <strain evidence="3 4">So ceGT47</strain>
    </source>
</reference>
<keyword evidence="1" id="KW-1133">Transmembrane helix</keyword>